<dbReference type="InterPro" id="IPR046499">
    <property type="entry name" value="DUF6677"/>
</dbReference>
<dbReference type="Proteomes" id="UP000317243">
    <property type="component" value="Unassembled WGS sequence"/>
</dbReference>
<evidence type="ECO:0000313" key="3">
    <source>
        <dbReference type="EMBL" id="TWT42986.1"/>
    </source>
</evidence>
<keyword evidence="1" id="KW-0472">Membrane</keyword>
<accession>A0A5C5VWC9</accession>
<dbReference type="EMBL" id="SIHI01000036">
    <property type="protein sequence ID" value="TWT42986.1"/>
    <property type="molecule type" value="Genomic_DNA"/>
</dbReference>
<comment type="caution">
    <text evidence="3">The sequence shown here is derived from an EMBL/GenBank/DDBJ whole genome shotgun (WGS) entry which is preliminary data.</text>
</comment>
<dbReference type="AlphaFoldDB" id="A0A5C5VWC9"/>
<keyword evidence="1" id="KW-1133">Transmembrane helix</keyword>
<evidence type="ECO:0000313" key="4">
    <source>
        <dbReference type="Proteomes" id="UP000317243"/>
    </source>
</evidence>
<protein>
    <recommendedName>
        <fullName evidence="2">DUF6677 domain-containing protein</fullName>
    </recommendedName>
</protein>
<dbReference type="Pfam" id="PF20382">
    <property type="entry name" value="DUF6677"/>
    <property type="match status" value="1"/>
</dbReference>
<proteinExistence type="predicted"/>
<sequence>MTDSRINLKNPIVAGVLAYLIPGAGHLYQGRLFKAGLYCFCILGLFFSGMAMADWQAVKPPVMGETRLLEKAKYAGQLGVGLPAMYGLVQRVRYSSEANKKPETIEAPIVAPFEGVIAYRDEEQTFEEEVTGVITLQPAKADYGGRTISGELTVDIDGQEWTFQLAPSVNLDRPVKSSKSRGVRAEIVKESDGRYEYAGELVGSIPRRFMDWFQVPMDDDEVQGLHRQLGKYHELAMVFTWVAGFLNVLAIWDAVEGPAYGFGDESDDSSDAGSTDQSTE</sequence>
<organism evidence="3 4">
    <name type="scientific">Thalassoglobus neptunius</name>
    <dbReference type="NCBI Taxonomy" id="1938619"/>
    <lineage>
        <taxon>Bacteria</taxon>
        <taxon>Pseudomonadati</taxon>
        <taxon>Planctomycetota</taxon>
        <taxon>Planctomycetia</taxon>
        <taxon>Planctomycetales</taxon>
        <taxon>Planctomycetaceae</taxon>
        <taxon>Thalassoglobus</taxon>
    </lineage>
</organism>
<gene>
    <name evidence="3" type="ORF">KOR42_45860</name>
</gene>
<feature type="transmembrane region" description="Helical" evidence="1">
    <location>
        <begin position="35"/>
        <end position="53"/>
    </location>
</feature>
<dbReference type="OrthoDB" id="281398at2"/>
<dbReference type="RefSeq" id="WP_146511931.1">
    <property type="nucleotide sequence ID" value="NZ_SIHI01000036.1"/>
</dbReference>
<keyword evidence="1" id="KW-0812">Transmembrane</keyword>
<evidence type="ECO:0000256" key="1">
    <source>
        <dbReference type="SAM" id="Phobius"/>
    </source>
</evidence>
<keyword evidence="4" id="KW-1185">Reference proteome</keyword>
<feature type="domain" description="DUF6677" evidence="2">
    <location>
        <begin position="14"/>
        <end position="259"/>
    </location>
</feature>
<evidence type="ECO:0000259" key="2">
    <source>
        <dbReference type="Pfam" id="PF20382"/>
    </source>
</evidence>
<reference evidence="3 4" key="1">
    <citation type="submission" date="2019-02" db="EMBL/GenBank/DDBJ databases">
        <title>Deep-cultivation of Planctomycetes and their phenomic and genomic characterization uncovers novel biology.</title>
        <authorList>
            <person name="Wiegand S."/>
            <person name="Jogler M."/>
            <person name="Boedeker C."/>
            <person name="Pinto D."/>
            <person name="Vollmers J."/>
            <person name="Rivas-Marin E."/>
            <person name="Kohn T."/>
            <person name="Peeters S.H."/>
            <person name="Heuer A."/>
            <person name="Rast P."/>
            <person name="Oberbeckmann S."/>
            <person name="Bunk B."/>
            <person name="Jeske O."/>
            <person name="Meyerdierks A."/>
            <person name="Storesund J.E."/>
            <person name="Kallscheuer N."/>
            <person name="Luecker S."/>
            <person name="Lage O.M."/>
            <person name="Pohl T."/>
            <person name="Merkel B.J."/>
            <person name="Hornburger P."/>
            <person name="Mueller R.-W."/>
            <person name="Bruemmer F."/>
            <person name="Labrenz M."/>
            <person name="Spormann A.M."/>
            <person name="Op Den Camp H."/>
            <person name="Overmann J."/>
            <person name="Amann R."/>
            <person name="Jetten M.S.M."/>
            <person name="Mascher T."/>
            <person name="Medema M.H."/>
            <person name="Devos D.P."/>
            <person name="Kaster A.-K."/>
            <person name="Ovreas L."/>
            <person name="Rohde M."/>
            <person name="Galperin M.Y."/>
            <person name="Jogler C."/>
        </authorList>
    </citation>
    <scope>NUCLEOTIDE SEQUENCE [LARGE SCALE GENOMIC DNA]</scope>
    <source>
        <strain evidence="3 4">KOR42</strain>
    </source>
</reference>
<name>A0A5C5VWC9_9PLAN</name>